<evidence type="ECO:0000313" key="3">
    <source>
        <dbReference type="EMBL" id="MFD2903485.1"/>
    </source>
</evidence>
<sequence>MKRAIIYFKIIIFYLFTLIVFALASGVTKNSTNPDLFSLGLAATLTFIIAYLFTYWDKTSLTKIGIQYNQKSITEFGIGILLSVMMVMTMTALLTYFTDVTFEKSRSFNYKLLTANIFLYFFVSCREELAFRTYLLWRLRDNLRAWLALSIVTLVFIGEHILTGTNLKMAIFGPGLGSILFGLASLKTKNIVLPLGLHFGWNTAHWLMGYKNNTGLFHETVPLGFEQQAESNALIAYSITMILGIGIILLLFRQSQNSKKI</sequence>
<feature type="transmembrane region" description="Helical" evidence="1">
    <location>
        <begin position="143"/>
        <end position="162"/>
    </location>
</feature>
<comment type="caution">
    <text evidence="3">The sequence shown here is derived from an EMBL/GenBank/DDBJ whole genome shotgun (WGS) entry which is preliminary data.</text>
</comment>
<evidence type="ECO:0000313" key="4">
    <source>
        <dbReference type="Proteomes" id="UP001597509"/>
    </source>
</evidence>
<dbReference type="RefSeq" id="WP_380918861.1">
    <property type="nucleotide sequence ID" value="NZ_JBHUPE010000004.1"/>
</dbReference>
<keyword evidence="3" id="KW-0378">Hydrolase</keyword>
<keyword evidence="1" id="KW-0812">Transmembrane</keyword>
<dbReference type="PANTHER" id="PTHR39430:SF1">
    <property type="entry name" value="PROTEASE"/>
    <property type="match status" value="1"/>
</dbReference>
<dbReference type="EC" id="3.4.-.-" evidence="3"/>
<feature type="transmembrane region" description="Helical" evidence="1">
    <location>
        <begin position="108"/>
        <end position="123"/>
    </location>
</feature>
<reference evidence="4" key="1">
    <citation type="journal article" date="2019" name="Int. J. Syst. Evol. Microbiol.">
        <title>The Global Catalogue of Microorganisms (GCM) 10K type strain sequencing project: providing services to taxonomists for standard genome sequencing and annotation.</title>
        <authorList>
            <consortium name="The Broad Institute Genomics Platform"/>
            <consortium name="The Broad Institute Genome Sequencing Center for Infectious Disease"/>
            <person name="Wu L."/>
            <person name="Ma J."/>
        </authorList>
    </citation>
    <scope>NUCLEOTIDE SEQUENCE [LARGE SCALE GENOMIC DNA]</scope>
    <source>
        <strain evidence="4">KCTC 22209</strain>
    </source>
</reference>
<feature type="transmembrane region" description="Helical" evidence="1">
    <location>
        <begin position="76"/>
        <end position="96"/>
    </location>
</feature>
<evidence type="ECO:0000259" key="2">
    <source>
        <dbReference type="Pfam" id="PF02517"/>
    </source>
</evidence>
<name>A0ABW5YTQ7_9SPHI</name>
<keyword evidence="4" id="KW-1185">Reference proteome</keyword>
<proteinExistence type="predicted"/>
<evidence type="ECO:0000256" key="1">
    <source>
        <dbReference type="SAM" id="Phobius"/>
    </source>
</evidence>
<feature type="domain" description="CAAX prenyl protease 2/Lysostaphin resistance protein A-like" evidence="2">
    <location>
        <begin position="115"/>
        <end position="203"/>
    </location>
</feature>
<feature type="transmembrane region" description="Helical" evidence="1">
    <location>
        <begin position="234"/>
        <end position="252"/>
    </location>
</feature>
<dbReference type="PANTHER" id="PTHR39430">
    <property type="entry name" value="MEMBRANE-ASSOCIATED PROTEASE-RELATED"/>
    <property type="match status" value="1"/>
</dbReference>
<keyword evidence="1" id="KW-0472">Membrane</keyword>
<feature type="transmembrane region" description="Helical" evidence="1">
    <location>
        <begin position="36"/>
        <end position="56"/>
    </location>
</feature>
<protein>
    <submittedName>
        <fullName evidence="3">CPBP family intramembrane glutamic endopeptidase</fullName>
        <ecNumber evidence="3">3.4.-.-</ecNumber>
    </submittedName>
</protein>
<dbReference type="EMBL" id="JBHUPE010000004">
    <property type="protein sequence ID" value="MFD2903485.1"/>
    <property type="molecule type" value="Genomic_DNA"/>
</dbReference>
<feature type="transmembrane region" description="Helical" evidence="1">
    <location>
        <begin position="169"/>
        <end position="186"/>
    </location>
</feature>
<keyword evidence="1" id="KW-1133">Transmembrane helix</keyword>
<gene>
    <name evidence="3" type="ORF">ACFS6I_06115</name>
</gene>
<dbReference type="InterPro" id="IPR003675">
    <property type="entry name" value="Rce1/LyrA-like_dom"/>
</dbReference>
<dbReference type="Proteomes" id="UP001597509">
    <property type="component" value="Unassembled WGS sequence"/>
</dbReference>
<feature type="transmembrane region" description="Helical" evidence="1">
    <location>
        <begin position="6"/>
        <end position="24"/>
    </location>
</feature>
<accession>A0ABW5YTQ7</accession>
<dbReference type="GO" id="GO:0016787">
    <property type="term" value="F:hydrolase activity"/>
    <property type="evidence" value="ECO:0007669"/>
    <property type="project" value="UniProtKB-KW"/>
</dbReference>
<dbReference type="Pfam" id="PF02517">
    <property type="entry name" value="Rce1-like"/>
    <property type="match status" value="1"/>
</dbReference>
<organism evidence="3 4">
    <name type="scientific">Sphingobacterium anhuiense</name>
    <dbReference type="NCBI Taxonomy" id="493780"/>
    <lineage>
        <taxon>Bacteria</taxon>
        <taxon>Pseudomonadati</taxon>
        <taxon>Bacteroidota</taxon>
        <taxon>Sphingobacteriia</taxon>
        <taxon>Sphingobacteriales</taxon>
        <taxon>Sphingobacteriaceae</taxon>
        <taxon>Sphingobacterium</taxon>
    </lineage>
</organism>